<evidence type="ECO:0000256" key="4">
    <source>
        <dbReference type="ARBA" id="ARBA00023136"/>
    </source>
</evidence>
<dbReference type="EMBL" id="QHHQ01000003">
    <property type="protein sequence ID" value="RAI00492.1"/>
    <property type="molecule type" value="Genomic_DNA"/>
</dbReference>
<evidence type="ECO:0000313" key="8">
    <source>
        <dbReference type="Proteomes" id="UP000249590"/>
    </source>
</evidence>
<dbReference type="AlphaFoldDB" id="A0A8B2NP82"/>
<comment type="subcellular location">
    <subcellularLocation>
        <location evidence="1">Membrane</location>
        <topology evidence="1">Multi-pass membrane protein</topology>
    </subcellularLocation>
</comment>
<evidence type="ECO:0000313" key="7">
    <source>
        <dbReference type="EMBL" id="RAI00492.1"/>
    </source>
</evidence>
<proteinExistence type="predicted"/>
<organism evidence="7 8">
    <name type="scientific">Acuticoccus sediminis</name>
    <dbReference type="NCBI Taxonomy" id="2184697"/>
    <lineage>
        <taxon>Bacteria</taxon>
        <taxon>Pseudomonadati</taxon>
        <taxon>Pseudomonadota</taxon>
        <taxon>Alphaproteobacteria</taxon>
        <taxon>Hyphomicrobiales</taxon>
        <taxon>Amorphaceae</taxon>
        <taxon>Acuticoccus</taxon>
    </lineage>
</organism>
<evidence type="ECO:0000256" key="5">
    <source>
        <dbReference type="SAM" id="Phobius"/>
    </source>
</evidence>
<evidence type="ECO:0000256" key="2">
    <source>
        <dbReference type="ARBA" id="ARBA00022692"/>
    </source>
</evidence>
<evidence type="ECO:0000259" key="6">
    <source>
        <dbReference type="Pfam" id="PF13515"/>
    </source>
</evidence>
<feature type="transmembrane region" description="Helical" evidence="5">
    <location>
        <begin position="44"/>
        <end position="64"/>
    </location>
</feature>
<dbReference type="OrthoDB" id="581879at2"/>
<accession>A0A8B2NP82</accession>
<comment type="caution">
    <text evidence="7">The sequence shown here is derived from an EMBL/GenBank/DDBJ whole genome shotgun (WGS) entry which is preliminary data.</text>
</comment>
<dbReference type="RefSeq" id="WP_111346478.1">
    <property type="nucleotide sequence ID" value="NZ_QHHQ01000003.1"/>
</dbReference>
<gene>
    <name evidence="7" type="ORF">DLJ53_14590</name>
</gene>
<keyword evidence="3 5" id="KW-1133">Transmembrane helix</keyword>
<feature type="domain" description="Integral membrane bound transporter" evidence="6">
    <location>
        <begin position="226"/>
        <end position="353"/>
    </location>
</feature>
<dbReference type="GO" id="GO:0016020">
    <property type="term" value="C:membrane"/>
    <property type="evidence" value="ECO:0007669"/>
    <property type="project" value="UniProtKB-SubCell"/>
</dbReference>
<feature type="transmembrane region" description="Helical" evidence="5">
    <location>
        <begin position="313"/>
        <end position="331"/>
    </location>
</feature>
<dbReference type="InterPro" id="IPR049453">
    <property type="entry name" value="Memb_transporter_dom"/>
</dbReference>
<keyword evidence="2 5" id="KW-0812">Transmembrane</keyword>
<feature type="transmembrane region" description="Helical" evidence="5">
    <location>
        <begin position="70"/>
        <end position="88"/>
    </location>
</feature>
<feature type="transmembrane region" description="Helical" evidence="5">
    <location>
        <begin position="343"/>
        <end position="360"/>
    </location>
</feature>
<protein>
    <submittedName>
        <fullName evidence="7">FUSC family protein</fullName>
    </submittedName>
</protein>
<dbReference type="Proteomes" id="UP000249590">
    <property type="component" value="Unassembled WGS sequence"/>
</dbReference>
<keyword evidence="8" id="KW-1185">Reference proteome</keyword>
<dbReference type="Pfam" id="PF13515">
    <property type="entry name" value="FUSC_2"/>
    <property type="match status" value="1"/>
</dbReference>
<reference evidence="7 8" key="1">
    <citation type="submission" date="2018-05" db="EMBL/GenBank/DDBJ databases">
        <title>Acuticoccus sediminis sp. nov., isolated from deep-sea sediment of Indian Ocean.</title>
        <authorList>
            <person name="Liu X."/>
            <person name="Lai Q."/>
            <person name="Du Y."/>
            <person name="Sun F."/>
            <person name="Zhang X."/>
            <person name="Wang S."/>
            <person name="Shao Z."/>
        </authorList>
    </citation>
    <scope>NUCLEOTIDE SEQUENCE [LARGE SCALE GENOMIC DNA]</scope>
    <source>
        <strain evidence="7 8">PTG4-2</strain>
    </source>
</reference>
<keyword evidence="4 5" id="KW-0472">Membrane</keyword>
<evidence type="ECO:0000256" key="1">
    <source>
        <dbReference type="ARBA" id="ARBA00004141"/>
    </source>
</evidence>
<evidence type="ECO:0000256" key="3">
    <source>
        <dbReference type="ARBA" id="ARBA00022989"/>
    </source>
</evidence>
<sequence>MSETAPSPPTHLPARRLDAARHLLQPRHLRGSFALQRQPSMRNAMLAGAQAAVTVAIALPLAYLSPWPHLIGYASLGALVALFGRFSPERRRNGIVFICAVCQTLAVLVMSTAVWAGLPETGQLVLLALSCGVFFFVAVTAQVGPPGALIFVFAVGASMHDVGSFQVVLERTAAVAVVATLAWAICAATEALRHHPTAERPLPVDPVPPVADRFVAALRISAGAGLAVFACHAIGAPHPAWAAMGAHAVMQGAHLHINMHRALQRMTGTVLGALIAWAVLSQAPSLWVVVAALVLLQFLTEVIIGSNYGLGQILVTPMALLMTHLAAPHIAGAEMAPERVLDTVLGASIGMVVAVLLSSLEDRHRLARHVLAT</sequence>
<feature type="transmembrane region" description="Helical" evidence="5">
    <location>
        <begin position="95"/>
        <end position="118"/>
    </location>
</feature>
<name>A0A8B2NP82_9HYPH</name>